<accession>A0A0B0N7M5</accession>
<reference evidence="2" key="1">
    <citation type="submission" date="2014-09" db="EMBL/GenBank/DDBJ databases">
        <authorList>
            <person name="Mudge J."/>
            <person name="Ramaraj T."/>
            <person name="Lindquist I.E."/>
            <person name="Bharti A.K."/>
            <person name="Sundararajan A."/>
            <person name="Cameron C.T."/>
            <person name="Woodward J.E."/>
            <person name="May G.D."/>
            <person name="Brubaker C."/>
            <person name="Broadhvest J."/>
            <person name="Wilkins T.A."/>
        </authorList>
    </citation>
    <scope>NUCLEOTIDE SEQUENCE</scope>
    <source>
        <strain evidence="2">cv. AKA8401</strain>
    </source>
</reference>
<dbReference type="EMBL" id="JRRC01482953">
    <property type="protein sequence ID" value="KHG07819.1"/>
    <property type="molecule type" value="Genomic_DNA"/>
</dbReference>
<evidence type="ECO:0000313" key="1">
    <source>
        <dbReference type="EMBL" id="KHG07819.1"/>
    </source>
</evidence>
<evidence type="ECO:0000313" key="2">
    <source>
        <dbReference type="Proteomes" id="UP000032142"/>
    </source>
</evidence>
<dbReference type="Proteomes" id="UP000032142">
    <property type="component" value="Unassembled WGS sequence"/>
</dbReference>
<sequence>MSQAVWTFKMEEHDRVPARVLPRITL</sequence>
<comment type="caution">
    <text evidence="1">The sequence shown here is derived from an EMBL/GenBank/DDBJ whole genome shotgun (WGS) entry which is preliminary data.</text>
</comment>
<dbReference type="AlphaFoldDB" id="A0A0B0N7M5"/>
<gene>
    <name evidence="1" type="ORF">F383_35226</name>
</gene>
<proteinExistence type="predicted"/>
<name>A0A0B0N7M5_GOSAR</name>
<keyword evidence="2" id="KW-1185">Reference proteome</keyword>
<organism evidence="1 2">
    <name type="scientific">Gossypium arboreum</name>
    <name type="common">Tree cotton</name>
    <name type="synonym">Gossypium nanking</name>
    <dbReference type="NCBI Taxonomy" id="29729"/>
    <lineage>
        <taxon>Eukaryota</taxon>
        <taxon>Viridiplantae</taxon>
        <taxon>Streptophyta</taxon>
        <taxon>Embryophyta</taxon>
        <taxon>Tracheophyta</taxon>
        <taxon>Spermatophyta</taxon>
        <taxon>Magnoliopsida</taxon>
        <taxon>eudicotyledons</taxon>
        <taxon>Gunneridae</taxon>
        <taxon>Pentapetalae</taxon>
        <taxon>rosids</taxon>
        <taxon>malvids</taxon>
        <taxon>Malvales</taxon>
        <taxon>Malvaceae</taxon>
        <taxon>Malvoideae</taxon>
        <taxon>Gossypium</taxon>
    </lineage>
</organism>
<protein>
    <submittedName>
        <fullName evidence="1">Uncharacterized protein</fullName>
    </submittedName>
</protein>